<dbReference type="GO" id="GO:0006635">
    <property type="term" value="P:fatty acid beta-oxidation"/>
    <property type="evidence" value="ECO:0007669"/>
    <property type="project" value="TreeGrafter"/>
</dbReference>
<dbReference type="InterPro" id="IPR001753">
    <property type="entry name" value="Enoyl-CoA_hydra/iso"/>
</dbReference>
<dbReference type="NCBIfam" id="NF006100">
    <property type="entry name" value="PRK08252.1"/>
    <property type="match status" value="1"/>
</dbReference>
<proteinExistence type="inferred from homology"/>
<accession>A0A3M8DL86</accession>
<dbReference type="Gene3D" id="3.90.226.10">
    <property type="entry name" value="2-enoyl-CoA Hydratase, Chain A, domain 1"/>
    <property type="match status" value="1"/>
</dbReference>
<name>A0A3M8DL86_9BACL</name>
<keyword evidence="5" id="KW-1185">Reference proteome</keyword>
<dbReference type="AlphaFoldDB" id="A0A3M8DL86"/>
<sequence>MNFETVLFEKKGRVALLTINRPQAMNAINSQVWWEMGNALEEFANDPELWVAVITGAGNRSFCAGADLKEVAAGRSLVPEGGEKWGFAGITQHFVNKPIIAAVNGFALGGGTEIALSCDLVVASELATFGLPEVKRGILAAAGGLLRLPRQIPLKIAVEAIVTGESMTATDALRWGLINRVVPHDQVVPAAIELALKICENAPLAVRTSKEIIYQGLDVSLDHPPRAWEINEKLSSEVLSWEDAKEGTRAFAEKRKPNWIGR</sequence>
<evidence type="ECO:0000256" key="1">
    <source>
        <dbReference type="ARBA" id="ARBA00005254"/>
    </source>
</evidence>
<evidence type="ECO:0000256" key="3">
    <source>
        <dbReference type="RuleBase" id="RU003707"/>
    </source>
</evidence>
<organism evidence="4 5">
    <name type="scientific">Brevibacillus nitrificans</name>
    <dbReference type="NCBI Taxonomy" id="651560"/>
    <lineage>
        <taxon>Bacteria</taxon>
        <taxon>Bacillati</taxon>
        <taxon>Bacillota</taxon>
        <taxon>Bacilli</taxon>
        <taxon>Bacillales</taxon>
        <taxon>Paenibacillaceae</taxon>
        <taxon>Brevibacillus</taxon>
    </lineage>
</organism>
<evidence type="ECO:0000313" key="4">
    <source>
        <dbReference type="EMBL" id="RNB88808.1"/>
    </source>
</evidence>
<dbReference type="EMBL" id="RHHU01000003">
    <property type="protein sequence ID" value="RNB88808.1"/>
    <property type="molecule type" value="Genomic_DNA"/>
</dbReference>
<dbReference type="InterPro" id="IPR014748">
    <property type="entry name" value="Enoyl-CoA_hydra_C"/>
</dbReference>
<dbReference type="Gene3D" id="1.10.12.10">
    <property type="entry name" value="Lyase 2-enoyl-coa Hydratase, Chain A, domain 2"/>
    <property type="match status" value="1"/>
</dbReference>
<protein>
    <submittedName>
        <fullName evidence="4">Enoyl-CoA hydratase</fullName>
    </submittedName>
</protein>
<keyword evidence="2" id="KW-0456">Lyase</keyword>
<dbReference type="GO" id="GO:0016829">
    <property type="term" value="F:lyase activity"/>
    <property type="evidence" value="ECO:0007669"/>
    <property type="project" value="UniProtKB-KW"/>
</dbReference>
<dbReference type="SUPFAM" id="SSF52096">
    <property type="entry name" value="ClpP/crotonase"/>
    <property type="match status" value="1"/>
</dbReference>
<dbReference type="PROSITE" id="PS00166">
    <property type="entry name" value="ENOYL_COA_HYDRATASE"/>
    <property type="match status" value="1"/>
</dbReference>
<evidence type="ECO:0000256" key="2">
    <source>
        <dbReference type="ARBA" id="ARBA00023239"/>
    </source>
</evidence>
<dbReference type="PANTHER" id="PTHR11941">
    <property type="entry name" value="ENOYL-COA HYDRATASE-RELATED"/>
    <property type="match status" value="1"/>
</dbReference>
<reference evidence="4 5" key="1">
    <citation type="submission" date="2018-10" db="EMBL/GenBank/DDBJ databases">
        <title>Phylogenomics of Brevibacillus.</title>
        <authorList>
            <person name="Dunlap C."/>
        </authorList>
    </citation>
    <scope>NUCLEOTIDE SEQUENCE [LARGE SCALE GENOMIC DNA]</scope>
    <source>
        <strain evidence="4 5">JCM 15774</strain>
    </source>
</reference>
<dbReference type="Proteomes" id="UP000269573">
    <property type="component" value="Unassembled WGS sequence"/>
</dbReference>
<dbReference type="InterPro" id="IPR018376">
    <property type="entry name" value="Enoyl-CoA_hyd/isom_CS"/>
</dbReference>
<comment type="similarity">
    <text evidence="1 3">Belongs to the enoyl-CoA hydratase/isomerase family.</text>
</comment>
<dbReference type="RefSeq" id="WP_122922906.1">
    <property type="nucleotide sequence ID" value="NZ_RHHU01000003.1"/>
</dbReference>
<dbReference type="InterPro" id="IPR029045">
    <property type="entry name" value="ClpP/crotonase-like_dom_sf"/>
</dbReference>
<dbReference type="FunFam" id="3.90.226.10:FF:000009">
    <property type="entry name" value="Carnitinyl-CoA dehydratase"/>
    <property type="match status" value="1"/>
</dbReference>
<evidence type="ECO:0000313" key="5">
    <source>
        <dbReference type="Proteomes" id="UP000269573"/>
    </source>
</evidence>
<comment type="caution">
    <text evidence="4">The sequence shown here is derived from an EMBL/GenBank/DDBJ whole genome shotgun (WGS) entry which is preliminary data.</text>
</comment>
<dbReference type="PANTHER" id="PTHR11941:SF54">
    <property type="entry name" value="ENOYL-COA HYDRATASE, MITOCHONDRIAL"/>
    <property type="match status" value="1"/>
</dbReference>
<dbReference type="Pfam" id="PF00378">
    <property type="entry name" value="ECH_1"/>
    <property type="match status" value="1"/>
</dbReference>
<dbReference type="CDD" id="cd06558">
    <property type="entry name" value="crotonase-like"/>
    <property type="match status" value="1"/>
</dbReference>
<gene>
    <name evidence="4" type="ORF">EDM59_06800</name>
</gene>